<dbReference type="AlphaFoldDB" id="A0A1G2LP71"/>
<organism evidence="2 3">
    <name type="scientific">Candidatus Sungbacteria bacterium RIFCSPLOWO2_12_FULL_41_11</name>
    <dbReference type="NCBI Taxonomy" id="1802286"/>
    <lineage>
        <taxon>Bacteria</taxon>
        <taxon>Candidatus Sungiibacteriota</taxon>
    </lineage>
</organism>
<protein>
    <submittedName>
        <fullName evidence="2">Uncharacterized protein</fullName>
    </submittedName>
</protein>
<keyword evidence="1" id="KW-1133">Transmembrane helix</keyword>
<dbReference type="Proteomes" id="UP000177171">
    <property type="component" value="Unassembled WGS sequence"/>
</dbReference>
<feature type="transmembrane region" description="Helical" evidence="1">
    <location>
        <begin position="126"/>
        <end position="152"/>
    </location>
</feature>
<reference evidence="2 3" key="1">
    <citation type="journal article" date="2016" name="Nat. Commun.">
        <title>Thousands of microbial genomes shed light on interconnected biogeochemical processes in an aquifer system.</title>
        <authorList>
            <person name="Anantharaman K."/>
            <person name="Brown C.T."/>
            <person name="Hug L.A."/>
            <person name="Sharon I."/>
            <person name="Castelle C.J."/>
            <person name="Probst A.J."/>
            <person name="Thomas B.C."/>
            <person name="Singh A."/>
            <person name="Wilkins M.J."/>
            <person name="Karaoz U."/>
            <person name="Brodie E.L."/>
            <person name="Williams K.H."/>
            <person name="Hubbard S.S."/>
            <person name="Banfield J.F."/>
        </authorList>
    </citation>
    <scope>NUCLEOTIDE SEQUENCE [LARGE SCALE GENOMIC DNA]</scope>
</reference>
<accession>A0A1G2LP71</accession>
<name>A0A1G2LP71_9BACT</name>
<dbReference type="EMBL" id="MHQY01000028">
    <property type="protein sequence ID" value="OHA13428.1"/>
    <property type="molecule type" value="Genomic_DNA"/>
</dbReference>
<dbReference type="InterPro" id="IPR007404">
    <property type="entry name" value="YdjM-like"/>
</dbReference>
<evidence type="ECO:0000256" key="1">
    <source>
        <dbReference type="SAM" id="Phobius"/>
    </source>
</evidence>
<dbReference type="Pfam" id="PF04307">
    <property type="entry name" value="YdjM"/>
    <property type="match status" value="1"/>
</dbReference>
<gene>
    <name evidence="2" type="ORF">A3G49_01145</name>
</gene>
<evidence type="ECO:0000313" key="2">
    <source>
        <dbReference type="EMBL" id="OHA13428.1"/>
    </source>
</evidence>
<feature type="transmembrane region" description="Helical" evidence="1">
    <location>
        <begin position="67"/>
        <end position="89"/>
    </location>
</feature>
<comment type="caution">
    <text evidence="2">The sequence shown here is derived from an EMBL/GenBank/DDBJ whole genome shotgun (WGS) entry which is preliminary data.</text>
</comment>
<keyword evidence="1" id="KW-0812">Transmembrane</keyword>
<proteinExistence type="predicted"/>
<keyword evidence="1" id="KW-0472">Membrane</keyword>
<sequence length="153" mass="17834">MLIISHILGTLVFGKALSIETPELYVALLAGVGVDIDHVFVNRKWAQDIKDFLRERKITYGTKQHSWLQEIMFGTFAGIIIGFLISSFWLPVRWWIFPAFLLLHIALDSVMRYEHKPFVPFNKFKYWGWLYSGTKVELILSSVGLVVFYVFLF</sequence>
<evidence type="ECO:0000313" key="3">
    <source>
        <dbReference type="Proteomes" id="UP000177171"/>
    </source>
</evidence>